<name>A0A0D6QAW9_KOMXY</name>
<dbReference type="EMBL" id="BANJ01000051">
    <property type="protein sequence ID" value="GAO00565.1"/>
    <property type="molecule type" value="Genomic_DNA"/>
</dbReference>
<dbReference type="Gene3D" id="3.90.550.10">
    <property type="entry name" value="Spore Coat Polysaccharide Biosynthesis Protein SpsA, Chain A"/>
    <property type="match status" value="1"/>
</dbReference>
<dbReference type="AlphaFoldDB" id="A0A0D6QAW9"/>
<evidence type="ECO:0000256" key="1">
    <source>
        <dbReference type="SAM" id="Phobius"/>
    </source>
</evidence>
<dbReference type="SUPFAM" id="SSF53448">
    <property type="entry name" value="Nucleotide-diphospho-sugar transferases"/>
    <property type="match status" value="1"/>
</dbReference>
<keyword evidence="1" id="KW-0472">Membrane</keyword>
<dbReference type="InterPro" id="IPR029044">
    <property type="entry name" value="Nucleotide-diphossugar_trans"/>
</dbReference>
<keyword evidence="1" id="KW-1133">Transmembrane helix</keyword>
<comment type="caution">
    <text evidence="3">The sequence shown here is derived from an EMBL/GenBank/DDBJ whole genome shotgun (WGS) entry which is preliminary data.</text>
</comment>
<evidence type="ECO:0000259" key="2">
    <source>
        <dbReference type="Pfam" id="PF00535"/>
    </source>
</evidence>
<dbReference type="RefSeq" id="WP_048856851.1">
    <property type="nucleotide sequence ID" value="NZ_BANJ01000051.1"/>
</dbReference>
<sequence>MTDFISRKNKNTLSVVVLIPCYNEETTVFQVVSDFRKYLPDAVVYVYDNNSTDNTVRRALDAGAIVRRESMPGKGNVVRRMFADIDADFYILVDGDATYDAAAAPEMLALASSNGLDMVNGARVSTATTAYRPGHVLGNKIFTLLVRSVFGKRISDILSGYRVFSRRFVKSFPALSSGFETETEFSIHALDLRMPIGEIRTRYFERPTGSQSKLNTWKDGFRIMALIFNLIKLERPLVFFSTVAVVLLCLSLMAGMPVIIGWLHTGLVPRLPTALLATGFIILSALSFTCGLILDVVYLARTEAKRLAYLAQPSPTSYDATCSLAAVELVASN</sequence>
<dbReference type="CDD" id="cd04179">
    <property type="entry name" value="DPM_DPG-synthase_like"/>
    <property type="match status" value="1"/>
</dbReference>
<feature type="transmembrane region" description="Helical" evidence="1">
    <location>
        <begin position="275"/>
        <end position="300"/>
    </location>
</feature>
<reference evidence="3 4" key="1">
    <citation type="submission" date="2012-11" db="EMBL/GenBank/DDBJ databases">
        <title>Whole genome sequence of Gluconacetobacter xylinus NBRC 13693.</title>
        <authorList>
            <person name="Azuma Y."/>
            <person name="Higashiura N."/>
            <person name="Hirakawa H."/>
            <person name="Matsushita K."/>
        </authorList>
    </citation>
    <scope>NUCLEOTIDE SEQUENCE [LARGE SCALE GENOMIC DNA]</scope>
    <source>
        <strain evidence="3 4">NBRC 13693</strain>
    </source>
</reference>
<keyword evidence="3" id="KW-0808">Transferase</keyword>
<dbReference type="PANTHER" id="PTHR48090:SF7">
    <property type="entry name" value="RFBJ PROTEIN"/>
    <property type="match status" value="1"/>
</dbReference>
<dbReference type="Proteomes" id="UP000032683">
    <property type="component" value="Unassembled WGS sequence"/>
</dbReference>
<evidence type="ECO:0000313" key="3">
    <source>
        <dbReference type="EMBL" id="GAO00565.1"/>
    </source>
</evidence>
<feature type="domain" description="Glycosyltransferase 2-like" evidence="2">
    <location>
        <begin position="17"/>
        <end position="169"/>
    </location>
</feature>
<organism evidence="3 4">
    <name type="scientific">Komagataeibacter xylinus NBRC 13693</name>
    <dbReference type="NCBI Taxonomy" id="1234668"/>
    <lineage>
        <taxon>Bacteria</taxon>
        <taxon>Pseudomonadati</taxon>
        <taxon>Pseudomonadota</taxon>
        <taxon>Alphaproteobacteria</taxon>
        <taxon>Acetobacterales</taxon>
        <taxon>Acetobacteraceae</taxon>
        <taxon>Komagataeibacter</taxon>
    </lineage>
</organism>
<dbReference type="InterPro" id="IPR001173">
    <property type="entry name" value="Glyco_trans_2-like"/>
</dbReference>
<dbReference type="InterPro" id="IPR050256">
    <property type="entry name" value="Glycosyltransferase_2"/>
</dbReference>
<keyword evidence="1" id="KW-0812">Transmembrane</keyword>
<dbReference type="PANTHER" id="PTHR48090">
    <property type="entry name" value="UNDECAPRENYL-PHOSPHATE 4-DEOXY-4-FORMAMIDO-L-ARABINOSE TRANSFERASE-RELATED"/>
    <property type="match status" value="1"/>
</dbReference>
<gene>
    <name evidence="3" type="ORF">Gxy13693_051_024</name>
</gene>
<protein>
    <submittedName>
        <fullName evidence="3">Glycosyl transferase family 2</fullName>
    </submittedName>
</protein>
<evidence type="ECO:0000313" key="4">
    <source>
        <dbReference type="Proteomes" id="UP000032683"/>
    </source>
</evidence>
<dbReference type="Pfam" id="PF00535">
    <property type="entry name" value="Glycos_transf_2"/>
    <property type="match status" value="1"/>
</dbReference>
<dbReference type="GO" id="GO:0016740">
    <property type="term" value="F:transferase activity"/>
    <property type="evidence" value="ECO:0007669"/>
    <property type="project" value="UniProtKB-KW"/>
</dbReference>
<accession>A0A0D6QAW9</accession>
<feature type="transmembrane region" description="Helical" evidence="1">
    <location>
        <begin position="237"/>
        <end position="263"/>
    </location>
</feature>
<proteinExistence type="predicted"/>